<dbReference type="InterPro" id="IPR029058">
    <property type="entry name" value="AB_hydrolase_fold"/>
</dbReference>
<protein>
    <submittedName>
        <fullName evidence="4">Alpha/beta fold hydrolase</fullName>
    </submittedName>
</protein>
<dbReference type="PANTHER" id="PTHR43248">
    <property type="entry name" value="2-SUCCINYL-6-HYDROXY-2,4-CYCLOHEXADIENE-1-CARBOXYLATE SYNTHASE"/>
    <property type="match status" value="1"/>
</dbReference>
<proteinExistence type="inferred from homology"/>
<feature type="domain" description="AB hydrolase-1" evidence="3">
    <location>
        <begin position="59"/>
        <end position="201"/>
    </location>
</feature>
<accession>A0A399JBW2</accession>
<comment type="caution">
    <text evidence="4">The sequence shown here is derived from an EMBL/GenBank/DDBJ whole genome shotgun (WGS) entry which is preliminary data.</text>
</comment>
<dbReference type="SUPFAM" id="SSF53474">
    <property type="entry name" value="alpha/beta-Hydrolases"/>
    <property type="match status" value="1"/>
</dbReference>
<dbReference type="Gene3D" id="3.40.50.1820">
    <property type="entry name" value="alpha/beta hydrolase"/>
    <property type="match status" value="1"/>
</dbReference>
<dbReference type="AlphaFoldDB" id="A0A399JBW2"/>
<keyword evidence="5" id="KW-1185">Reference proteome</keyword>
<dbReference type="EMBL" id="QQXK01000022">
    <property type="protein sequence ID" value="RII41729.1"/>
    <property type="molecule type" value="Genomic_DNA"/>
</dbReference>
<dbReference type="Proteomes" id="UP000265419">
    <property type="component" value="Unassembled WGS sequence"/>
</dbReference>
<dbReference type="RefSeq" id="WP_119425216.1">
    <property type="nucleotide sequence ID" value="NZ_QQXK01000022.1"/>
</dbReference>
<keyword evidence="2 4" id="KW-0378">Hydrolase</keyword>
<dbReference type="InterPro" id="IPR051601">
    <property type="entry name" value="Serine_prot/Carboxylest_S33"/>
</dbReference>
<name>A0A399JBW2_9MICC</name>
<evidence type="ECO:0000256" key="2">
    <source>
        <dbReference type="ARBA" id="ARBA00022801"/>
    </source>
</evidence>
<dbReference type="GO" id="GO:0004177">
    <property type="term" value="F:aminopeptidase activity"/>
    <property type="evidence" value="ECO:0007669"/>
    <property type="project" value="UniProtKB-EC"/>
</dbReference>
<dbReference type="Pfam" id="PF00561">
    <property type="entry name" value="Abhydrolase_1"/>
    <property type="match status" value="1"/>
</dbReference>
<evidence type="ECO:0000313" key="4">
    <source>
        <dbReference type="EMBL" id="RII41729.1"/>
    </source>
</evidence>
<dbReference type="GO" id="GO:0006508">
    <property type="term" value="P:proteolysis"/>
    <property type="evidence" value="ECO:0007669"/>
    <property type="project" value="InterPro"/>
</dbReference>
<sequence>MIARPATLTSRTPETTWRGAVASSLRFSVPLRHGDDSPEGLELFARAVRADAPGSEELPWLLFLQGGPGFPALRPTGGASGWLGELLPRFQVLLLDQRGTGGSSAVEAATLGALGTPEAQAEYLSHFRATDIVADAEAVRQALSIERWSTLGQSYGGFVTLSYLSLAPASLERCLITGGLGEIRGDAAAVYRATYARMAEREAEFFSWFPEDEARLQRVYDVVRERRAAGSPQHLVDGSEVTETTVQRLGMLLGGNGRVQGLHFALETAVVEAPEGARLSAGFLGVLQGQLDHAGHPLYWLLQESIYSSGAPTAWAASRVRAADFPEFLPNAPRPRLLGEMALPSDYEESVALRPLAPLAWLLAEHEGWPALYRPEVLAENTVPVAAAVYTHDVYVDRELSLATAAAVRGLRVWESDQLHHDGLADEPGTVLGALLELTDAAAAAQR</sequence>
<evidence type="ECO:0000313" key="5">
    <source>
        <dbReference type="Proteomes" id="UP000265419"/>
    </source>
</evidence>
<dbReference type="InterPro" id="IPR002410">
    <property type="entry name" value="Peptidase_S33"/>
</dbReference>
<dbReference type="PANTHER" id="PTHR43248:SF2">
    <property type="entry name" value="PROLYL AMINOPEPTIDASE"/>
    <property type="match status" value="1"/>
</dbReference>
<gene>
    <name evidence="4" type="ORF">DWB68_11230</name>
</gene>
<evidence type="ECO:0000256" key="1">
    <source>
        <dbReference type="ARBA" id="ARBA00010088"/>
    </source>
</evidence>
<organism evidence="4 5">
    <name type="scientific">Galactobacter valiniphilus</name>
    <dbReference type="NCBI Taxonomy" id="2676122"/>
    <lineage>
        <taxon>Bacteria</taxon>
        <taxon>Bacillati</taxon>
        <taxon>Actinomycetota</taxon>
        <taxon>Actinomycetes</taxon>
        <taxon>Micrococcales</taxon>
        <taxon>Micrococcaceae</taxon>
        <taxon>Galactobacter</taxon>
    </lineage>
</organism>
<dbReference type="PRINTS" id="PR00793">
    <property type="entry name" value="PROAMNOPTASE"/>
</dbReference>
<comment type="similarity">
    <text evidence="1">Belongs to the peptidase S33 family.</text>
</comment>
<reference evidence="4 5" key="1">
    <citation type="submission" date="2018-07" db="EMBL/GenBank/DDBJ databases">
        <title>Arthrobacter sp. nov., isolated from raw cow's milk with high bacterial count.</title>
        <authorList>
            <person name="Hahne J."/>
            <person name="Isele D."/>
            <person name="Lipski A."/>
        </authorList>
    </citation>
    <scope>NUCLEOTIDE SEQUENCE [LARGE SCALE GENOMIC DNA]</scope>
    <source>
        <strain evidence="4 5">JZ R-35</strain>
    </source>
</reference>
<evidence type="ECO:0000259" key="3">
    <source>
        <dbReference type="Pfam" id="PF00561"/>
    </source>
</evidence>
<dbReference type="InterPro" id="IPR000073">
    <property type="entry name" value="AB_hydrolase_1"/>
</dbReference>